<dbReference type="Gene3D" id="3.40.710.10">
    <property type="entry name" value="DD-peptidase/beta-lactamase superfamily"/>
    <property type="match status" value="1"/>
</dbReference>
<keyword evidence="19" id="KW-1185">Reference proteome</keyword>
<evidence type="ECO:0000256" key="12">
    <source>
        <dbReference type="ARBA" id="ARBA00023316"/>
    </source>
</evidence>
<organism evidence="18 19">
    <name type="scientific">Pseudalkalibacillus berkeleyi</name>
    <dbReference type="NCBI Taxonomy" id="1069813"/>
    <lineage>
        <taxon>Bacteria</taxon>
        <taxon>Bacillati</taxon>
        <taxon>Bacillota</taxon>
        <taxon>Bacilli</taxon>
        <taxon>Bacillales</taxon>
        <taxon>Fictibacillaceae</taxon>
        <taxon>Pseudalkalibacillus</taxon>
    </lineage>
</organism>
<evidence type="ECO:0000259" key="16">
    <source>
        <dbReference type="Pfam" id="PF00905"/>
    </source>
</evidence>
<evidence type="ECO:0000256" key="5">
    <source>
        <dbReference type="ARBA" id="ARBA00022676"/>
    </source>
</evidence>
<keyword evidence="12" id="KW-0961">Cell wall biogenesis/degradation</keyword>
<proteinExistence type="predicted"/>
<dbReference type="SUPFAM" id="SSF56601">
    <property type="entry name" value="beta-lactamase/transpeptidase-like"/>
    <property type="match status" value="1"/>
</dbReference>
<evidence type="ECO:0000256" key="9">
    <source>
        <dbReference type="ARBA" id="ARBA00022984"/>
    </source>
</evidence>
<gene>
    <name evidence="18" type="ORF">L2716_14535</name>
</gene>
<evidence type="ECO:0000256" key="11">
    <source>
        <dbReference type="ARBA" id="ARBA00023268"/>
    </source>
</evidence>
<dbReference type="SUPFAM" id="SSF53955">
    <property type="entry name" value="Lysozyme-like"/>
    <property type="match status" value="1"/>
</dbReference>
<dbReference type="EMBL" id="JAKIJS010000001">
    <property type="protein sequence ID" value="MCF6138953.1"/>
    <property type="molecule type" value="Genomic_DNA"/>
</dbReference>
<dbReference type="Pfam" id="PF00905">
    <property type="entry name" value="Transpeptidase"/>
    <property type="match status" value="1"/>
</dbReference>
<dbReference type="NCBIfam" id="TIGR02074">
    <property type="entry name" value="PBP_1a_fam"/>
    <property type="match status" value="1"/>
</dbReference>
<dbReference type="RefSeq" id="WP_236337543.1">
    <property type="nucleotide sequence ID" value="NZ_JAKIJS010000001.1"/>
</dbReference>
<evidence type="ECO:0000256" key="4">
    <source>
        <dbReference type="ARBA" id="ARBA00022670"/>
    </source>
</evidence>
<evidence type="ECO:0000256" key="14">
    <source>
        <dbReference type="ARBA" id="ARBA00049902"/>
    </source>
</evidence>
<evidence type="ECO:0000256" key="8">
    <source>
        <dbReference type="ARBA" id="ARBA00022960"/>
    </source>
</evidence>
<evidence type="ECO:0000313" key="19">
    <source>
        <dbReference type="Proteomes" id="UP001649381"/>
    </source>
</evidence>
<dbReference type="InterPro" id="IPR012338">
    <property type="entry name" value="Beta-lactam/transpept-like"/>
</dbReference>
<keyword evidence="4" id="KW-0645">Protease</keyword>
<keyword evidence="10 15" id="KW-0472">Membrane</keyword>
<feature type="domain" description="Glycosyl transferase family 51" evidence="17">
    <location>
        <begin position="71"/>
        <end position="238"/>
    </location>
</feature>
<keyword evidence="8" id="KW-0133">Cell shape</keyword>
<dbReference type="InterPro" id="IPR001460">
    <property type="entry name" value="PCN-bd_Tpept"/>
</dbReference>
<dbReference type="PANTHER" id="PTHR32282:SF11">
    <property type="entry name" value="PENICILLIN-BINDING PROTEIN 1B"/>
    <property type="match status" value="1"/>
</dbReference>
<comment type="catalytic activity">
    <reaction evidence="14">
        <text>[GlcNAc-(1-&gt;4)-Mur2Ac(oyl-L-Ala-gamma-D-Glu-L-Lys-D-Ala-D-Ala)](n)-di-trans,octa-cis-undecaprenyl diphosphate + beta-D-GlcNAc-(1-&gt;4)-Mur2Ac(oyl-L-Ala-gamma-D-Glu-L-Lys-D-Ala-D-Ala)-di-trans,octa-cis-undecaprenyl diphosphate = [GlcNAc-(1-&gt;4)-Mur2Ac(oyl-L-Ala-gamma-D-Glu-L-Lys-D-Ala-D-Ala)](n+1)-di-trans,octa-cis-undecaprenyl diphosphate + di-trans,octa-cis-undecaprenyl diphosphate + H(+)</text>
        <dbReference type="Rhea" id="RHEA:23708"/>
        <dbReference type="Rhea" id="RHEA-COMP:9602"/>
        <dbReference type="Rhea" id="RHEA-COMP:9603"/>
        <dbReference type="ChEBI" id="CHEBI:15378"/>
        <dbReference type="ChEBI" id="CHEBI:58405"/>
        <dbReference type="ChEBI" id="CHEBI:60033"/>
        <dbReference type="ChEBI" id="CHEBI:78435"/>
        <dbReference type="EC" id="2.4.99.28"/>
    </reaction>
</comment>
<name>A0ABS9H579_9BACL</name>
<dbReference type="InterPro" id="IPR036950">
    <property type="entry name" value="PBP_transglycosylase"/>
</dbReference>
<keyword evidence="11" id="KW-0511">Multifunctional enzyme</keyword>
<dbReference type="InterPro" id="IPR001264">
    <property type="entry name" value="Glyco_trans_51"/>
</dbReference>
<protein>
    <submittedName>
        <fullName evidence="18">PBP1A family penicillin-binding protein</fullName>
    </submittedName>
</protein>
<evidence type="ECO:0000256" key="10">
    <source>
        <dbReference type="ARBA" id="ARBA00023136"/>
    </source>
</evidence>
<keyword evidence="3" id="KW-0121">Carboxypeptidase</keyword>
<dbReference type="PANTHER" id="PTHR32282">
    <property type="entry name" value="BINDING PROTEIN TRANSPEPTIDASE, PUTATIVE-RELATED"/>
    <property type="match status" value="1"/>
</dbReference>
<feature type="domain" description="Penicillin-binding protein transpeptidase" evidence="16">
    <location>
        <begin position="328"/>
        <end position="571"/>
    </location>
</feature>
<dbReference type="InterPro" id="IPR023346">
    <property type="entry name" value="Lysozyme-like_dom_sf"/>
</dbReference>
<evidence type="ECO:0000256" key="3">
    <source>
        <dbReference type="ARBA" id="ARBA00022645"/>
    </source>
</evidence>
<keyword evidence="15" id="KW-1133">Transmembrane helix</keyword>
<reference evidence="18 19" key="1">
    <citation type="submission" date="2022-01" db="EMBL/GenBank/DDBJ databases">
        <title>Alkalihalobacillus sp. EGI L200015, a novel bacterium isolated from a salt lake sediment.</title>
        <authorList>
            <person name="Gao L."/>
            <person name="Fang B.-Z."/>
            <person name="Li W.-J."/>
        </authorList>
    </citation>
    <scope>NUCLEOTIDE SEQUENCE [LARGE SCALE GENOMIC DNA]</scope>
    <source>
        <strain evidence="18 19">KCTC 12718</strain>
    </source>
</reference>
<dbReference type="Pfam" id="PF00912">
    <property type="entry name" value="Transgly"/>
    <property type="match status" value="1"/>
</dbReference>
<evidence type="ECO:0000256" key="15">
    <source>
        <dbReference type="SAM" id="Phobius"/>
    </source>
</evidence>
<evidence type="ECO:0000256" key="7">
    <source>
        <dbReference type="ARBA" id="ARBA00022801"/>
    </source>
</evidence>
<keyword evidence="9" id="KW-0573">Peptidoglycan synthesis</keyword>
<comment type="caution">
    <text evidence="18">The sequence shown here is derived from an EMBL/GenBank/DDBJ whole genome shotgun (WGS) entry which is preliminary data.</text>
</comment>
<evidence type="ECO:0000256" key="6">
    <source>
        <dbReference type="ARBA" id="ARBA00022679"/>
    </source>
</evidence>
<evidence type="ECO:0000256" key="2">
    <source>
        <dbReference type="ARBA" id="ARBA00022475"/>
    </source>
</evidence>
<keyword evidence="5" id="KW-0328">Glycosyltransferase</keyword>
<evidence type="ECO:0000256" key="13">
    <source>
        <dbReference type="ARBA" id="ARBA00034000"/>
    </source>
</evidence>
<comment type="catalytic activity">
    <reaction evidence="13">
        <text>Preferential cleavage: (Ac)2-L-Lys-D-Ala-|-D-Ala. Also transpeptidation of peptidyl-alanyl moieties that are N-acyl substituents of D-alanine.</text>
        <dbReference type="EC" id="3.4.16.4"/>
    </reaction>
</comment>
<keyword evidence="15" id="KW-0812">Transmembrane</keyword>
<accession>A0ABS9H579</accession>
<keyword evidence="7" id="KW-0378">Hydrolase</keyword>
<dbReference type="Gene3D" id="1.10.3810.10">
    <property type="entry name" value="Biosynthetic peptidoglycan transglycosylase-like"/>
    <property type="match status" value="1"/>
</dbReference>
<dbReference type="Proteomes" id="UP001649381">
    <property type="component" value="Unassembled WGS sequence"/>
</dbReference>
<keyword evidence="2" id="KW-1003">Cell membrane</keyword>
<dbReference type="InterPro" id="IPR050396">
    <property type="entry name" value="Glycosyltr_51/Transpeptidase"/>
</dbReference>
<keyword evidence="6" id="KW-0808">Transferase</keyword>
<sequence length="688" mass="77018">MEIIKVEDLRKTWKWAWLWIRTLLLFSLPVLVLGLIFLIYINVLGPPPLKVPQTTVFYGTNNAIIGEHEPLGQNRFWVKLDDVSPHIIDATIAVEDRRFYNHHGFDYKRIAGALLADIKAGAKVQGASTITQQYSRNLFLDPDKTWSRKLKEAVYAARIEANYTKEDILQGYLNTIYYGHGNYGVEAASQYYFGKTAKDLSLSESSLLAGIPKGPTYYSPIRNLDNAKDRQQIVLDAMVANGVINKKQAVEAYRTPVEIIGKASLPEEAASYFQDEVEYILKNKAGLDPDLVQLGGFHVYTTLDPKLQEKADHWVEQTIPNTSSIQVGMVALDPKTGDVKAMVGGRSYKDSSYNRATQARRAPGSTFKPFLYTAALKKGYTPSSLLRSEPTTFYEGEENQYTPENFGNYYANEEITLAQAVAVSDNVYAVKTNIFIGTDELVKTAKDLGIKSDLSPIPSLALGTKPVGVLEMVSAYSVFANNGERSAPRFIKKIVDYKGDVVYEQGVQKEKVIEPEYAFVMTDLLRGVFDERLNDYTRVTGASVKGLIDRPTAGKTGSTNYDNWIVGYTPQLVTGVWTGYDKGKTLHEFNDVLYSKNIWAHFMKDAMADRPIAQFPKPEGVVGVYVNPDSGLLSNEHCPQKRLSYYIAGTEPTSYCEGQATENPEKITTPKAKQKQGIFKRMWNWLLN</sequence>
<comment type="subcellular location">
    <subcellularLocation>
        <location evidence="1">Cell membrane</location>
    </subcellularLocation>
</comment>
<evidence type="ECO:0000313" key="18">
    <source>
        <dbReference type="EMBL" id="MCF6138953.1"/>
    </source>
</evidence>
<evidence type="ECO:0000256" key="1">
    <source>
        <dbReference type="ARBA" id="ARBA00004236"/>
    </source>
</evidence>
<feature type="transmembrane region" description="Helical" evidence="15">
    <location>
        <begin position="18"/>
        <end position="41"/>
    </location>
</feature>
<evidence type="ECO:0000259" key="17">
    <source>
        <dbReference type="Pfam" id="PF00912"/>
    </source>
</evidence>